<evidence type="ECO:0000256" key="1">
    <source>
        <dbReference type="ARBA" id="ARBA00022723"/>
    </source>
</evidence>
<dbReference type="InterPro" id="IPR002893">
    <property type="entry name" value="Znf_MYND"/>
</dbReference>
<dbReference type="OrthoDB" id="549788at2759"/>
<reference evidence="6" key="1">
    <citation type="journal article" date="2019" name="Environ. Microbiol.">
        <title>Fungal ecological strategies reflected in gene transcription - a case study of two litter decomposers.</title>
        <authorList>
            <person name="Barbi F."/>
            <person name="Kohler A."/>
            <person name="Barry K."/>
            <person name="Baskaran P."/>
            <person name="Daum C."/>
            <person name="Fauchery L."/>
            <person name="Ihrmark K."/>
            <person name="Kuo A."/>
            <person name="LaButti K."/>
            <person name="Lipzen A."/>
            <person name="Morin E."/>
            <person name="Grigoriev I.V."/>
            <person name="Henrissat B."/>
            <person name="Lindahl B."/>
            <person name="Martin F."/>
        </authorList>
    </citation>
    <scope>NUCLEOTIDE SEQUENCE</scope>
    <source>
        <strain evidence="6">JB14</strain>
    </source>
</reference>
<dbReference type="AlphaFoldDB" id="A0A6A4HK88"/>
<evidence type="ECO:0000259" key="5">
    <source>
        <dbReference type="PROSITE" id="PS50865"/>
    </source>
</evidence>
<gene>
    <name evidence="6" type="ORF">BT96DRAFT_42071</name>
</gene>
<organism evidence="6 7">
    <name type="scientific">Gymnopus androsaceus JB14</name>
    <dbReference type="NCBI Taxonomy" id="1447944"/>
    <lineage>
        <taxon>Eukaryota</taxon>
        <taxon>Fungi</taxon>
        <taxon>Dikarya</taxon>
        <taxon>Basidiomycota</taxon>
        <taxon>Agaricomycotina</taxon>
        <taxon>Agaricomycetes</taxon>
        <taxon>Agaricomycetidae</taxon>
        <taxon>Agaricales</taxon>
        <taxon>Marasmiineae</taxon>
        <taxon>Omphalotaceae</taxon>
        <taxon>Gymnopus</taxon>
    </lineage>
</organism>
<proteinExistence type="predicted"/>
<accession>A0A6A4HK88</accession>
<protein>
    <recommendedName>
        <fullName evidence="5">MYND-type domain-containing protein</fullName>
    </recommendedName>
</protein>
<dbReference type="Gene3D" id="6.10.140.2220">
    <property type="match status" value="1"/>
</dbReference>
<dbReference type="Pfam" id="PF01753">
    <property type="entry name" value="zf-MYND"/>
    <property type="match status" value="1"/>
</dbReference>
<dbReference type="Proteomes" id="UP000799118">
    <property type="component" value="Unassembled WGS sequence"/>
</dbReference>
<keyword evidence="3" id="KW-0862">Zinc</keyword>
<sequence>MEPRTDLPDGHRFQTCQSRTCLKTSKEAGQMRTCSGCKRASYCSRACQRADFKRHKPICASNIASDIQTKSLDEKMQNLAESLRSATASGSLRSIFTPWAQVQFRKISHAWRFG</sequence>
<dbReference type="EMBL" id="ML769487">
    <property type="protein sequence ID" value="KAE9398110.1"/>
    <property type="molecule type" value="Genomic_DNA"/>
</dbReference>
<keyword evidence="1" id="KW-0479">Metal-binding</keyword>
<dbReference type="SUPFAM" id="SSF144232">
    <property type="entry name" value="HIT/MYND zinc finger-like"/>
    <property type="match status" value="1"/>
</dbReference>
<evidence type="ECO:0000256" key="2">
    <source>
        <dbReference type="ARBA" id="ARBA00022771"/>
    </source>
</evidence>
<evidence type="ECO:0000256" key="4">
    <source>
        <dbReference type="PROSITE-ProRule" id="PRU00134"/>
    </source>
</evidence>
<dbReference type="PROSITE" id="PS50865">
    <property type="entry name" value="ZF_MYND_2"/>
    <property type="match status" value="1"/>
</dbReference>
<evidence type="ECO:0000313" key="6">
    <source>
        <dbReference type="EMBL" id="KAE9398110.1"/>
    </source>
</evidence>
<keyword evidence="7" id="KW-1185">Reference proteome</keyword>
<evidence type="ECO:0000256" key="3">
    <source>
        <dbReference type="ARBA" id="ARBA00022833"/>
    </source>
</evidence>
<keyword evidence="2 4" id="KW-0863">Zinc-finger</keyword>
<dbReference type="GO" id="GO:0008270">
    <property type="term" value="F:zinc ion binding"/>
    <property type="evidence" value="ECO:0007669"/>
    <property type="project" value="UniProtKB-KW"/>
</dbReference>
<name>A0A6A4HK88_9AGAR</name>
<evidence type="ECO:0000313" key="7">
    <source>
        <dbReference type="Proteomes" id="UP000799118"/>
    </source>
</evidence>
<feature type="domain" description="MYND-type" evidence="5">
    <location>
        <begin position="21"/>
        <end position="59"/>
    </location>
</feature>